<feature type="compositionally biased region" description="Basic and acidic residues" evidence="2">
    <location>
        <begin position="254"/>
        <end position="273"/>
    </location>
</feature>
<protein>
    <recommendedName>
        <fullName evidence="5">Tyr recombinase domain-containing protein</fullName>
    </recommendedName>
</protein>
<reference evidence="3 4" key="1">
    <citation type="submission" date="2021-03" db="EMBL/GenBank/DDBJ databases">
        <authorList>
            <person name="Peeters C."/>
        </authorList>
    </citation>
    <scope>NUCLEOTIDE SEQUENCE [LARGE SCALE GENOMIC DNA]</scope>
    <source>
        <strain evidence="3 4">LMG 26411</strain>
    </source>
</reference>
<dbReference type="Proteomes" id="UP000672657">
    <property type="component" value="Unassembled WGS sequence"/>
</dbReference>
<feature type="region of interest" description="Disordered" evidence="2">
    <location>
        <begin position="245"/>
        <end position="273"/>
    </location>
</feature>
<dbReference type="InterPro" id="IPR013762">
    <property type="entry name" value="Integrase-like_cat_sf"/>
</dbReference>
<gene>
    <name evidence="3" type="ORF">LMG26411_03164</name>
</gene>
<evidence type="ECO:0000256" key="2">
    <source>
        <dbReference type="SAM" id="MobiDB-lite"/>
    </source>
</evidence>
<keyword evidence="1" id="KW-0233">DNA recombination</keyword>
<name>A0ABN7Q1W9_9BURK</name>
<evidence type="ECO:0008006" key="5">
    <source>
        <dbReference type="Google" id="ProtNLM"/>
    </source>
</evidence>
<sequence length="588" mass="66974">MSLRKNFLASSKADGIDMWPSEIPDLSFRNITFSSTAAPWNLLPLLFRGGACIDARKVSTLITSGKLGQPIETRIPLVRKLHETITSRLSAGGSYYTAKGTISTLRTFYAWLDENGLSPTVESISDQFQQWTEHQLDRLRTTKCINRLTIYAKANRLGALLDEALDTETRLVDTTRIRNTCVKRRPIGLQSEKQPLDSTLLFGQTLIDIINALPTSTIRGPLPVIISLRTGQSLEEWSRLRPTSSLKSQSEAANSRDRQTSIEKRAAYETDTSARTRHPLMNLRIEAEMLLFISQTGMNLSQAYRIQCGKFSYQSYFDGYQVRRIYKQRKHGEVEFQIYSEYRPIFDRYLSWRADMFPNDPEGRLFPLNSPQRRSPDVAPFFSAVRKRCARLGVAFIGPRILRHTRVNWLMRYSNDRELTAEMAQHTQETLLQNYLRPHHQLAVAEITRFHSSDESHLMPPGPGSCARAEAKPNRDAPKEAPRPDCVSPAGCLFCVHHRDIDSSDHMWSLATYRHLKTLELAGSRFSKSPQGLHPTAAVVERLSAKLENLRISGSERALWIEEALARVAEGSYHPKWHGFIELYEARI</sequence>
<evidence type="ECO:0000313" key="3">
    <source>
        <dbReference type="EMBL" id="CAG2147598.1"/>
    </source>
</evidence>
<evidence type="ECO:0000256" key="1">
    <source>
        <dbReference type="ARBA" id="ARBA00023172"/>
    </source>
</evidence>
<dbReference type="InterPro" id="IPR011010">
    <property type="entry name" value="DNA_brk_join_enz"/>
</dbReference>
<dbReference type="SUPFAM" id="SSF56349">
    <property type="entry name" value="DNA breaking-rejoining enzymes"/>
    <property type="match status" value="1"/>
</dbReference>
<feature type="region of interest" description="Disordered" evidence="2">
    <location>
        <begin position="453"/>
        <end position="483"/>
    </location>
</feature>
<evidence type="ECO:0000313" key="4">
    <source>
        <dbReference type="Proteomes" id="UP000672657"/>
    </source>
</evidence>
<proteinExistence type="predicted"/>
<dbReference type="EMBL" id="CAJPVI010000018">
    <property type="protein sequence ID" value="CAG2147598.1"/>
    <property type="molecule type" value="Genomic_DNA"/>
</dbReference>
<accession>A0ABN7Q1W9</accession>
<keyword evidence="4" id="KW-1185">Reference proteome</keyword>
<feature type="compositionally biased region" description="Basic and acidic residues" evidence="2">
    <location>
        <begin position="469"/>
        <end position="483"/>
    </location>
</feature>
<dbReference type="Gene3D" id="1.10.443.10">
    <property type="entry name" value="Intergrase catalytic core"/>
    <property type="match status" value="1"/>
</dbReference>
<comment type="caution">
    <text evidence="3">The sequence shown here is derived from an EMBL/GenBank/DDBJ whole genome shotgun (WGS) entry which is preliminary data.</text>
</comment>
<organism evidence="3 4">
    <name type="scientific">Cupriavidus numazuensis</name>
    <dbReference type="NCBI Taxonomy" id="221992"/>
    <lineage>
        <taxon>Bacteria</taxon>
        <taxon>Pseudomonadati</taxon>
        <taxon>Pseudomonadota</taxon>
        <taxon>Betaproteobacteria</taxon>
        <taxon>Burkholderiales</taxon>
        <taxon>Burkholderiaceae</taxon>
        <taxon>Cupriavidus</taxon>
    </lineage>
</organism>